<sequence>MSNVPIVLLYISTENMHILSRFTFLITCLLNFKVLYSQTLTSLYSTSDANLNSPTTDVLQFPGHLKQFASHHPRNKILKKNGFMETPVSFIKKYVEPKRPVLFKKIENDLFGQTEFRPEINLLGKSGRAFLSYLTTPHGSSRSLYDYLNAKLDSQSSFIPTAMKTEIELPSILKDSNVIDKLVSTNYILMNSTFSFPLKESDTNKLICQIEGTKEVLIIDKAHDFSEYDNFVGRISEKHDQHPGDIINYAEVDYQKFSELLGIKRFYISKLEPKSCLFIPSNWIIQATSFELDHSFEINFKDINDLKQNLEKNSKLPRIMTLYDCIWPKEGIYSRPPVKSRDKYRISMDKFIHTIEHYVITPEEDINFERFLARVKNDTEIAEYQMDEWKSESLEEVEQLFMTLDINKDLIINEMDFRGLPAKVMDKVRLNVFFIIGNIMDITYDYKIDSLGPIESTNPRLNIQLLIQSQEVDNKKKYLESLNNGHTTVNAKDEL</sequence>
<dbReference type="SUPFAM" id="SSF51197">
    <property type="entry name" value="Clavaminate synthase-like"/>
    <property type="match status" value="1"/>
</dbReference>
<evidence type="ECO:0000313" key="2">
    <source>
        <dbReference type="EMBL" id="CDW31704.1"/>
    </source>
</evidence>
<dbReference type="GO" id="GO:0005509">
    <property type="term" value="F:calcium ion binding"/>
    <property type="evidence" value="ECO:0007669"/>
    <property type="project" value="InterPro"/>
</dbReference>
<proteinExistence type="predicted"/>
<protein>
    <recommendedName>
        <fullName evidence="1">EF-hand domain-containing protein</fullName>
    </recommendedName>
</protein>
<evidence type="ECO:0000259" key="1">
    <source>
        <dbReference type="PROSITE" id="PS50222"/>
    </source>
</evidence>
<name>A0A0K2U094_LEPSM</name>
<organism evidence="2">
    <name type="scientific">Lepeophtheirus salmonis</name>
    <name type="common">Salmon louse</name>
    <name type="synonym">Caligus salmonis</name>
    <dbReference type="NCBI Taxonomy" id="72036"/>
    <lineage>
        <taxon>Eukaryota</taxon>
        <taxon>Metazoa</taxon>
        <taxon>Ecdysozoa</taxon>
        <taxon>Arthropoda</taxon>
        <taxon>Crustacea</taxon>
        <taxon>Multicrustacea</taxon>
        <taxon>Hexanauplia</taxon>
        <taxon>Copepoda</taxon>
        <taxon>Siphonostomatoida</taxon>
        <taxon>Caligidae</taxon>
        <taxon>Lepeophtheirus</taxon>
    </lineage>
</organism>
<feature type="domain" description="EF-hand" evidence="1">
    <location>
        <begin position="392"/>
        <end position="427"/>
    </location>
</feature>
<dbReference type="EMBL" id="HACA01014343">
    <property type="protein sequence ID" value="CDW31704.1"/>
    <property type="molecule type" value="Transcribed_RNA"/>
</dbReference>
<reference evidence="2" key="1">
    <citation type="submission" date="2014-05" db="EMBL/GenBank/DDBJ databases">
        <authorList>
            <person name="Chronopoulou M."/>
        </authorList>
    </citation>
    <scope>NUCLEOTIDE SEQUENCE</scope>
    <source>
        <tissue evidence="2">Whole organism</tissue>
    </source>
</reference>
<dbReference type="Gene3D" id="2.60.120.650">
    <property type="entry name" value="Cupin"/>
    <property type="match status" value="1"/>
</dbReference>
<dbReference type="InterPro" id="IPR002048">
    <property type="entry name" value="EF_hand_dom"/>
</dbReference>
<dbReference type="AlphaFoldDB" id="A0A0K2U094"/>
<dbReference type="PROSITE" id="PS50222">
    <property type="entry name" value="EF_HAND_2"/>
    <property type="match status" value="1"/>
</dbReference>
<accession>A0A0K2U094</accession>